<comment type="subcellular location">
    <subcellularLocation>
        <location evidence="1">Membrane</location>
        <topology evidence="1">Multi-pass membrane protein</topology>
    </subcellularLocation>
</comment>
<comment type="caution">
    <text evidence="6">The sequence shown here is derived from an EMBL/GenBank/DDBJ whole genome shotgun (WGS) entry which is preliminary data.</text>
</comment>
<proteinExistence type="predicted"/>
<gene>
    <name evidence="7" type="ORF">BJ975_002705</name>
    <name evidence="6" type="ORF">IDH50_07210</name>
</gene>
<name>A0A8I0FY24_9ACTN</name>
<dbReference type="Proteomes" id="UP000659061">
    <property type="component" value="Unassembled WGS sequence"/>
</dbReference>
<accession>A0A8I0FY24</accession>
<dbReference type="EMBL" id="JACWMT010000001">
    <property type="protein sequence ID" value="MBD1270012.1"/>
    <property type="molecule type" value="Genomic_DNA"/>
</dbReference>
<evidence type="ECO:0000313" key="8">
    <source>
        <dbReference type="Proteomes" id="UP000587211"/>
    </source>
</evidence>
<feature type="transmembrane region" description="Helical" evidence="5">
    <location>
        <begin position="53"/>
        <end position="75"/>
    </location>
</feature>
<evidence type="ECO:0000256" key="4">
    <source>
        <dbReference type="ARBA" id="ARBA00023136"/>
    </source>
</evidence>
<keyword evidence="3 5" id="KW-1133">Transmembrane helix</keyword>
<keyword evidence="4 5" id="KW-0472">Membrane</keyword>
<keyword evidence="8" id="KW-1185">Reference proteome</keyword>
<keyword evidence="2 5" id="KW-0812">Transmembrane</keyword>
<reference evidence="6" key="2">
    <citation type="submission" date="2020-09" db="EMBL/GenBank/DDBJ databases">
        <title>Novel species in genus Aeromicrobium.</title>
        <authorList>
            <person name="Zhang G."/>
        </authorList>
    </citation>
    <scope>NUCLEOTIDE SEQUENCE</scope>
    <source>
        <strain evidence="6">SSW1-57</strain>
    </source>
</reference>
<evidence type="ECO:0000256" key="1">
    <source>
        <dbReference type="ARBA" id="ARBA00004141"/>
    </source>
</evidence>
<evidence type="ECO:0000256" key="3">
    <source>
        <dbReference type="ARBA" id="ARBA00022989"/>
    </source>
</evidence>
<dbReference type="RefSeq" id="WP_179426860.1">
    <property type="nucleotide sequence ID" value="NZ_BAAAMP010000002.1"/>
</dbReference>
<dbReference type="CDD" id="cd16914">
    <property type="entry name" value="EcfT"/>
    <property type="match status" value="1"/>
</dbReference>
<feature type="transmembrane region" description="Helical" evidence="5">
    <location>
        <begin position="6"/>
        <end position="23"/>
    </location>
</feature>
<evidence type="ECO:0000256" key="5">
    <source>
        <dbReference type="SAM" id="Phobius"/>
    </source>
</evidence>
<evidence type="ECO:0000313" key="6">
    <source>
        <dbReference type="EMBL" id="MBD1270012.1"/>
    </source>
</evidence>
<reference evidence="7 8" key="1">
    <citation type="submission" date="2020-07" db="EMBL/GenBank/DDBJ databases">
        <title>Sequencing the genomes of 1000 actinobacteria strains.</title>
        <authorList>
            <person name="Klenk H.-P."/>
        </authorList>
    </citation>
    <scope>NUCLEOTIDE SEQUENCE [LARGE SCALE GENOMIC DNA]</scope>
    <source>
        <strain evidence="7 8">DSM 19087</strain>
    </source>
</reference>
<evidence type="ECO:0000313" key="7">
    <source>
        <dbReference type="EMBL" id="NYI39330.1"/>
    </source>
</evidence>
<organism evidence="6 9">
    <name type="scientific">Aeromicrobium tamlense</name>
    <dbReference type="NCBI Taxonomy" id="375541"/>
    <lineage>
        <taxon>Bacteria</taxon>
        <taxon>Bacillati</taxon>
        <taxon>Actinomycetota</taxon>
        <taxon>Actinomycetes</taxon>
        <taxon>Propionibacteriales</taxon>
        <taxon>Nocardioidaceae</taxon>
        <taxon>Aeromicrobium</taxon>
    </lineage>
</organism>
<dbReference type="EMBL" id="JACBZN010000001">
    <property type="protein sequence ID" value="NYI39330.1"/>
    <property type="molecule type" value="Genomic_DNA"/>
</dbReference>
<feature type="transmembrane region" description="Helical" evidence="5">
    <location>
        <begin position="203"/>
        <end position="222"/>
    </location>
</feature>
<evidence type="ECO:0000256" key="2">
    <source>
        <dbReference type="ARBA" id="ARBA00022692"/>
    </source>
</evidence>
<dbReference type="AlphaFoldDB" id="A0A8I0FY24"/>
<evidence type="ECO:0000313" key="9">
    <source>
        <dbReference type="Proteomes" id="UP000659061"/>
    </source>
</evidence>
<protein>
    <submittedName>
        <fullName evidence="7">Energy-coupling factor transporter transmembrane protein EcfT</fullName>
    </submittedName>
</protein>
<dbReference type="InterPro" id="IPR003339">
    <property type="entry name" value="ABC/ECF_trnsptr_transmembrane"/>
</dbReference>
<dbReference type="GO" id="GO:0005886">
    <property type="term" value="C:plasma membrane"/>
    <property type="evidence" value="ECO:0007669"/>
    <property type="project" value="UniProtKB-ARBA"/>
</dbReference>
<dbReference type="Proteomes" id="UP000587211">
    <property type="component" value="Unassembled WGS sequence"/>
</dbReference>
<feature type="transmembrane region" description="Helical" evidence="5">
    <location>
        <begin position="30"/>
        <end position="47"/>
    </location>
</feature>
<feature type="transmembrane region" description="Helical" evidence="5">
    <location>
        <begin position="82"/>
        <end position="104"/>
    </location>
</feature>
<sequence>MTGLLTRLNPLVLIGIGVAAALGSPAIRTLPIAVVAVSLWVLAAVLTVPSWKYPAVCLLLVLIPMASVAWSTWLLGGRDAEVALVAGLRTFVLAWPGAVAVGYVDVARLGDYLAQSLKVPGRFAAALSAALQRVSGSWRTWHDLERTRRARGLKVRPWSMAFALLVHTIREATRTSIAMDARGFATAHRRTWAEAATWSRADVGVLVGAVILALVPAGMRLMGL</sequence>